<dbReference type="Proteomes" id="UP001219901">
    <property type="component" value="Chromosome"/>
</dbReference>
<reference evidence="7 8" key="1">
    <citation type="submission" date="2019-11" db="EMBL/GenBank/DDBJ databases">
        <authorList>
            <person name="Cho J.-C."/>
        </authorList>
    </citation>
    <scope>NUCLEOTIDE SEQUENCE [LARGE SCALE GENOMIC DNA]</scope>
    <source>
        <strain evidence="6 7">JH1073</strain>
        <strain evidence="5 8">JH702</strain>
    </source>
</reference>
<dbReference type="RefSeq" id="WP_342826195.1">
    <property type="nucleotide sequence ID" value="NZ_CP046146.1"/>
</dbReference>
<evidence type="ECO:0000313" key="7">
    <source>
        <dbReference type="Proteomes" id="UP001219901"/>
    </source>
</evidence>
<evidence type="ECO:0000256" key="1">
    <source>
        <dbReference type="ARBA" id="ARBA00001946"/>
    </source>
</evidence>
<dbReference type="SMART" id="SM00922">
    <property type="entry name" value="MR_MLE"/>
    <property type="match status" value="1"/>
</dbReference>
<reference evidence="7" key="3">
    <citation type="submission" date="2023-06" db="EMBL/GenBank/DDBJ databases">
        <title>Pangenomics reveal diversification of enzyme families and niche specialization in globally abundant SAR202 bacteria.</title>
        <authorList>
            <person name="Saw J.H.W."/>
        </authorList>
    </citation>
    <scope>NUCLEOTIDE SEQUENCE [LARGE SCALE GENOMIC DNA]</scope>
    <source>
        <strain evidence="7">JH1073</strain>
    </source>
</reference>
<proteinExistence type="predicted"/>
<dbReference type="Gene3D" id="3.30.390.10">
    <property type="entry name" value="Enolase-like, N-terminal domain"/>
    <property type="match status" value="1"/>
</dbReference>
<dbReference type="PANTHER" id="PTHR13794:SF58">
    <property type="entry name" value="MITOCHONDRIAL ENOLASE SUPERFAMILY MEMBER 1"/>
    <property type="match status" value="1"/>
</dbReference>
<feature type="domain" description="Mandelate racemase/muconate lactonizing enzyme C-terminal" evidence="4">
    <location>
        <begin position="150"/>
        <end position="251"/>
    </location>
</feature>
<evidence type="ECO:0000256" key="2">
    <source>
        <dbReference type="ARBA" id="ARBA00022723"/>
    </source>
</evidence>
<evidence type="ECO:0000256" key="3">
    <source>
        <dbReference type="ARBA" id="ARBA00022842"/>
    </source>
</evidence>
<dbReference type="PANTHER" id="PTHR13794">
    <property type="entry name" value="ENOLASE SUPERFAMILY, MANDELATE RACEMASE"/>
    <property type="match status" value="1"/>
</dbReference>
<evidence type="ECO:0000313" key="6">
    <source>
        <dbReference type="EMBL" id="WFG39991.1"/>
    </source>
</evidence>
<reference evidence="6" key="2">
    <citation type="journal article" date="2023" name="Nat. Commun.">
        <title>Cultivation of marine bacteria of the SAR202 clade.</title>
        <authorList>
            <person name="Lim Y."/>
            <person name="Seo J.H."/>
            <person name="Giovannoni S.J."/>
            <person name="Kang I."/>
            <person name="Cho J.C."/>
        </authorList>
    </citation>
    <scope>NUCLEOTIDE SEQUENCE</scope>
    <source>
        <strain evidence="6">JH1073</strain>
    </source>
</reference>
<evidence type="ECO:0000313" key="5">
    <source>
        <dbReference type="EMBL" id="MDG0867642.1"/>
    </source>
</evidence>
<gene>
    <name evidence="5" type="ORF">GKO46_11245</name>
    <name evidence="6" type="ORF">GKO48_10295</name>
</gene>
<dbReference type="SFLD" id="SFLDS00001">
    <property type="entry name" value="Enolase"/>
    <property type="match status" value="1"/>
</dbReference>
<dbReference type="EMBL" id="CP046147">
    <property type="protein sequence ID" value="WFG39991.1"/>
    <property type="molecule type" value="Genomic_DNA"/>
</dbReference>
<accession>A0AAJ5ZJP5</accession>
<comment type="cofactor">
    <cofactor evidence="1">
        <name>Mg(2+)</name>
        <dbReference type="ChEBI" id="CHEBI:18420"/>
    </cofactor>
</comment>
<dbReference type="InterPro" id="IPR029017">
    <property type="entry name" value="Enolase-like_N"/>
</dbReference>
<sequence length="390" mass="43697">MSNLRITKIEVHEFTFPMADVGKDYNGFNLVYEKDGMQTGYAYAMKVHTNEGVTGEYVGGDSPSFAEFNMFAKYLIGKDPLQRELIYNDVKRAMRKYDKMGLGPIDIALWDLAGKLYNAPIYELLGGWRTKLKCYASTMHGDRNGGLDSPQAYADFAVQCKEMGYPAFKIHGWGDYDLNQEIETVHAVRAAVGPQMDLMLDPACEIDTWLETVKLGKACDEANFLWLEDPYKDTGVSMHGHKKLREIIKTPLLQTEHIRGVEQHVDFIASGATDVVRVDPDYDAGFTGAMKIAHAAEGFGLDVEIHSPGPAQRQMMAAVRNTNYYEMALIHPKTEQIGRPHEVYADGYRDAMDAIDSEGYVPVPNGPGLGVTYDWDFIMKNRLGGREYGE</sequence>
<keyword evidence="2" id="KW-0479">Metal-binding</keyword>
<name>A0AAJ5ZJP5_9CHLR</name>
<dbReference type="Pfam" id="PF02746">
    <property type="entry name" value="MR_MLE_N"/>
    <property type="match status" value="1"/>
</dbReference>
<protein>
    <submittedName>
        <fullName evidence="6">Mandelate racemase</fullName>
    </submittedName>
</protein>
<dbReference type="Proteomes" id="UP001321249">
    <property type="component" value="Unassembled WGS sequence"/>
</dbReference>
<dbReference type="EMBL" id="WMBE01000003">
    <property type="protein sequence ID" value="MDG0867642.1"/>
    <property type="molecule type" value="Genomic_DNA"/>
</dbReference>
<dbReference type="AlphaFoldDB" id="A0AAJ5ZJP5"/>
<evidence type="ECO:0000259" key="4">
    <source>
        <dbReference type="SMART" id="SM00922"/>
    </source>
</evidence>
<dbReference type="SFLD" id="SFLDG00179">
    <property type="entry name" value="mandelate_racemase"/>
    <property type="match status" value="1"/>
</dbReference>
<dbReference type="InterPro" id="IPR029065">
    <property type="entry name" value="Enolase_C-like"/>
</dbReference>
<dbReference type="GO" id="GO:0016836">
    <property type="term" value="F:hydro-lyase activity"/>
    <property type="evidence" value="ECO:0007669"/>
    <property type="project" value="TreeGrafter"/>
</dbReference>
<dbReference type="Gene3D" id="3.20.20.120">
    <property type="entry name" value="Enolase-like C-terminal domain"/>
    <property type="match status" value="1"/>
</dbReference>
<organism evidence="6 7">
    <name type="scientific">Candidatus Lucifugimonas marina</name>
    <dbReference type="NCBI Taxonomy" id="3038979"/>
    <lineage>
        <taxon>Bacteria</taxon>
        <taxon>Bacillati</taxon>
        <taxon>Chloroflexota</taxon>
        <taxon>Dehalococcoidia</taxon>
        <taxon>SAR202 cluster</taxon>
        <taxon>Candidatus Lucifugimonadales</taxon>
        <taxon>Candidatus Lucifugimonadaceae</taxon>
        <taxon>Candidatus Lucifugimonas</taxon>
    </lineage>
</organism>
<dbReference type="SUPFAM" id="SSF51604">
    <property type="entry name" value="Enolase C-terminal domain-like"/>
    <property type="match status" value="1"/>
</dbReference>
<dbReference type="InterPro" id="IPR036849">
    <property type="entry name" value="Enolase-like_C_sf"/>
</dbReference>
<dbReference type="InterPro" id="IPR046945">
    <property type="entry name" value="RHMD-like"/>
</dbReference>
<dbReference type="SUPFAM" id="SSF54826">
    <property type="entry name" value="Enolase N-terminal domain-like"/>
    <property type="match status" value="1"/>
</dbReference>
<keyword evidence="7" id="KW-1185">Reference proteome</keyword>
<keyword evidence="3" id="KW-0460">Magnesium</keyword>
<evidence type="ECO:0000313" key="8">
    <source>
        <dbReference type="Proteomes" id="UP001321249"/>
    </source>
</evidence>
<dbReference type="InterPro" id="IPR013341">
    <property type="entry name" value="Mandelate_racemase_N_dom"/>
</dbReference>
<dbReference type="GO" id="GO:0000287">
    <property type="term" value="F:magnesium ion binding"/>
    <property type="evidence" value="ECO:0007669"/>
    <property type="project" value="TreeGrafter"/>
</dbReference>
<dbReference type="GO" id="GO:0016052">
    <property type="term" value="P:carbohydrate catabolic process"/>
    <property type="evidence" value="ECO:0007669"/>
    <property type="project" value="TreeGrafter"/>
</dbReference>
<dbReference type="Pfam" id="PF13378">
    <property type="entry name" value="MR_MLE_C"/>
    <property type="match status" value="1"/>
</dbReference>
<dbReference type="InterPro" id="IPR013342">
    <property type="entry name" value="Mandelate_racemase_C"/>
</dbReference>